<dbReference type="PANTHER" id="PTHR42673:SF4">
    <property type="entry name" value="MALEYLACETOACETATE ISOMERASE"/>
    <property type="match status" value="1"/>
</dbReference>
<evidence type="ECO:0000259" key="2">
    <source>
        <dbReference type="PROSITE" id="PS50404"/>
    </source>
</evidence>
<dbReference type="CDD" id="cd03042">
    <property type="entry name" value="GST_N_Zeta"/>
    <property type="match status" value="1"/>
</dbReference>
<proteinExistence type="inferred from homology"/>
<dbReference type="InterPro" id="IPR034330">
    <property type="entry name" value="GST_Zeta_C"/>
</dbReference>
<dbReference type="PANTHER" id="PTHR42673">
    <property type="entry name" value="MALEYLACETOACETATE ISOMERASE"/>
    <property type="match status" value="1"/>
</dbReference>
<dbReference type="InterPro" id="IPR004045">
    <property type="entry name" value="Glutathione_S-Trfase_N"/>
</dbReference>
<evidence type="ECO:0000313" key="4">
    <source>
        <dbReference type="EMBL" id="KAK6000661.1"/>
    </source>
</evidence>
<comment type="caution">
    <text evidence="4">The sequence shown here is derived from an EMBL/GenBank/DDBJ whole genome shotgun (WGS) entry which is preliminary data.</text>
</comment>
<sequence length="215" mass="24178">MASLTLYGYYRSSCSARLRIALDLKAIEYKPVYINLNKGEHHKDEYGARNPSRSVPTLMVNDSWCIPQSMAALEYLEEAYTQATTLLPADAKARADVRALAEIIAIDTQPPTNSTTMKQAESSGADQLEWTRFFARRGLKAFETMVSKTAGRYCCGDKITLADVCLVPALWNAERFGVAIETYPTISRVYGVLREHPSFTKSHWQNQPDCPEELR</sequence>
<dbReference type="InterPro" id="IPR004046">
    <property type="entry name" value="GST_C"/>
</dbReference>
<protein>
    <recommendedName>
        <fullName evidence="6">Maleylacetoacetate isomerase</fullName>
    </recommendedName>
</protein>
<gene>
    <name evidence="4" type="ORF">QM012_003386</name>
</gene>
<dbReference type="InterPro" id="IPR036249">
    <property type="entry name" value="Thioredoxin-like_sf"/>
</dbReference>
<dbReference type="Pfam" id="PF14497">
    <property type="entry name" value="GST_C_3"/>
    <property type="match status" value="1"/>
</dbReference>
<dbReference type="SUPFAM" id="SSF52833">
    <property type="entry name" value="Thioredoxin-like"/>
    <property type="match status" value="1"/>
</dbReference>
<dbReference type="InterPro" id="IPR040079">
    <property type="entry name" value="Glutathione_S-Trfase"/>
</dbReference>
<dbReference type="Proteomes" id="UP001341245">
    <property type="component" value="Unassembled WGS sequence"/>
</dbReference>
<comment type="similarity">
    <text evidence="1">Belongs to the GST superfamily. Zeta family.</text>
</comment>
<dbReference type="NCBIfam" id="TIGR01262">
    <property type="entry name" value="maiA"/>
    <property type="match status" value="1"/>
</dbReference>
<dbReference type="InterPro" id="IPR036282">
    <property type="entry name" value="Glutathione-S-Trfase_C_sf"/>
</dbReference>
<evidence type="ECO:0000259" key="3">
    <source>
        <dbReference type="PROSITE" id="PS50405"/>
    </source>
</evidence>
<dbReference type="SUPFAM" id="SSF47616">
    <property type="entry name" value="GST C-terminal domain-like"/>
    <property type="match status" value="1"/>
</dbReference>
<keyword evidence="5" id="KW-1185">Reference proteome</keyword>
<organism evidence="4 5">
    <name type="scientific">Aureobasidium pullulans</name>
    <name type="common">Black yeast</name>
    <name type="synonym">Pullularia pullulans</name>
    <dbReference type="NCBI Taxonomy" id="5580"/>
    <lineage>
        <taxon>Eukaryota</taxon>
        <taxon>Fungi</taxon>
        <taxon>Dikarya</taxon>
        <taxon>Ascomycota</taxon>
        <taxon>Pezizomycotina</taxon>
        <taxon>Dothideomycetes</taxon>
        <taxon>Dothideomycetidae</taxon>
        <taxon>Dothideales</taxon>
        <taxon>Saccotheciaceae</taxon>
        <taxon>Aureobasidium</taxon>
    </lineage>
</organism>
<dbReference type="SFLD" id="SFLDG00358">
    <property type="entry name" value="Main_(cytGST)"/>
    <property type="match status" value="1"/>
</dbReference>
<dbReference type="InterPro" id="IPR034333">
    <property type="entry name" value="GST_Zeta_N"/>
</dbReference>
<name>A0ABR0T896_AURPU</name>
<dbReference type="Gene3D" id="1.20.1050.10">
    <property type="match status" value="1"/>
</dbReference>
<evidence type="ECO:0000313" key="5">
    <source>
        <dbReference type="Proteomes" id="UP001341245"/>
    </source>
</evidence>
<dbReference type="Pfam" id="PF02798">
    <property type="entry name" value="GST_N"/>
    <property type="match status" value="1"/>
</dbReference>
<dbReference type="InterPro" id="IPR005955">
    <property type="entry name" value="GST_Zeta"/>
</dbReference>
<dbReference type="EMBL" id="JASGXD010000016">
    <property type="protein sequence ID" value="KAK6000661.1"/>
    <property type="molecule type" value="Genomic_DNA"/>
</dbReference>
<reference evidence="4 5" key="1">
    <citation type="submission" date="2023-11" db="EMBL/GenBank/DDBJ databases">
        <title>Draft genome sequence and annotation of the polyextremotolerant black yeast-like fungus Aureobasidium pullulans NRRL 62042.</title>
        <authorList>
            <person name="Dielentheis-Frenken M.R.E."/>
            <person name="Wibberg D."/>
            <person name="Blank L.M."/>
            <person name="Tiso T."/>
        </authorList>
    </citation>
    <scope>NUCLEOTIDE SEQUENCE [LARGE SCALE GENOMIC DNA]</scope>
    <source>
        <strain evidence="4 5">NRRL 62042</strain>
    </source>
</reference>
<evidence type="ECO:0000256" key="1">
    <source>
        <dbReference type="ARBA" id="ARBA00010007"/>
    </source>
</evidence>
<dbReference type="CDD" id="cd03191">
    <property type="entry name" value="GST_C_Zeta"/>
    <property type="match status" value="1"/>
</dbReference>
<dbReference type="SFLD" id="SFLDS00019">
    <property type="entry name" value="Glutathione_Transferase_(cytos"/>
    <property type="match status" value="1"/>
</dbReference>
<dbReference type="Gene3D" id="3.40.30.10">
    <property type="entry name" value="Glutaredoxin"/>
    <property type="match status" value="1"/>
</dbReference>
<feature type="domain" description="GST N-terminal" evidence="2">
    <location>
        <begin position="2"/>
        <end position="84"/>
    </location>
</feature>
<feature type="domain" description="GST C-terminal" evidence="3">
    <location>
        <begin position="90"/>
        <end position="212"/>
    </location>
</feature>
<dbReference type="PROSITE" id="PS50404">
    <property type="entry name" value="GST_NTER"/>
    <property type="match status" value="1"/>
</dbReference>
<dbReference type="InterPro" id="IPR010987">
    <property type="entry name" value="Glutathione-S-Trfase_C-like"/>
</dbReference>
<evidence type="ECO:0008006" key="6">
    <source>
        <dbReference type="Google" id="ProtNLM"/>
    </source>
</evidence>
<accession>A0ABR0T896</accession>
<dbReference type="PROSITE" id="PS50405">
    <property type="entry name" value="GST_CTER"/>
    <property type="match status" value="1"/>
</dbReference>